<dbReference type="EMBL" id="NLAX01000008">
    <property type="protein sequence ID" value="PKS10294.1"/>
    <property type="molecule type" value="Genomic_DNA"/>
</dbReference>
<protein>
    <recommendedName>
        <fullName evidence="5">6-phosphogluconolactonase</fullName>
    </recommendedName>
</protein>
<dbReference type="OrthoDB" id="9972196at2759"/>
<comment type="similarity">
    <text evidence="1">Belongs to the cycloisomerase 2 family.</text>
</comment>
<dbReference type="Pfam" id="PF10282">
    <property type="entry name" value="Lactonase"/>
    <property type="match status" value="1"/>
</dbReference>
<dbReference type="PANTHER" id="PTHR30344">
    <property type="entry name" value="6-PHOSPHOGLUCONOLACTONASE-RELATED"/>
    <property type="match status" value="1"/>
</dbReference>
<dbReference type="SUPFAM" id="SSF51004">
    <property type="entry name" value="C-terminal (heme d1) domain of cytochrome cd1-nitrite reductase"/>
    <property type="match status" value="1"/>
</dbReference>
<evidence type="ECO:0000313" key="3">
    <source>
        <dbReference type="EMBL" id="PKS10294.1"/>
    </source>
</evidence>
<evidence type="ECO:0000313" key="4">
    <source>
        <dbReference type="Proteomes" id="UP000233524"/>
    </source>
</evidence>
<dbReference type="VEuPathDB" id="FungiDB:jhhlp_002045"/>
<dbReference type="InterPro" id="IPR015943">
    <property type="entry name" value="WD40/YVTN_repeat-like_dom_sf"/>
</dbReference>
<accession>A0A2N3NCW8</accession>
<feature type="chain" id="PRO_5014684713" description="6-phosphogluconolactonase" evidence="2">
    <location>
        <begin position="21"/>
        <end position="392"/>
    </location>
</feature>
<organism evidence="3 4">
    <name type="scientific">Lomentospora prolificans</name>
    <dbReference type="NCBI Taxonomy" id="41688"/>
    <lineage>
        <taxon>Eukaryota</taxon>
        <taxon>Fungi</taxon>
        <taxon>Dikarya</taxon>
        <taxon>Ascomycota</taxon>
        <taxon>Pezizomycotina</taxon>
        <taxon>Sordariomycetes</taxon>
        <taxon>Hypocreomycetidae</taxon>
        <taxon>Microascales</taxon>
        <taxon>Microascaceae</taxon>
        <taxon>Lomentospora</taxon>
    </lineage>
</organism>
<dbReference type="PANTHER" id="PTHR30344:SF1">
    <property type="entry name" value="6-PHOSPHOGLUCONOLACTONASE"/>
    <property type="match status" value="1"/>
</dbReference>
<proteinExistence type="inferred from homology"/>
<evidence type="ECO:0000256" key="2">
    <source>
        <dbReference type="SAM" id="SignalP"/>
    </source>
</evidence>
<dbReference type="AlphaFoldDB" id="A0A2N3NCW8"/>
<dbReference type="STRING" id="41688.A0A2N3NCW8"/>
<evidence type="ECO:0000256" key="1">
    <source>
        <dbReference type="ARBA" id="ARBA00005564"/>
    </source>
</evidence>
<dbReference type="GO" id="GO:0017057">
    <property type="term" value="F:6-phosphogluconolactonase activity"/>
    <property type="evidence" value="ECO:0007669"/>
    <property type="project" value="TreeGrafter"/>
</dbReference>
<dbReference type="InterPro" id="IPR011048">
    <property type="entry name" value="Haem_d1_sf"/>
</dbReference>
<gene>
    <name evidence="3" type="ORF">jhhlp_002045</name>
</gene>
<reference evidence="3 4" key="1">
    <citation type="journal article" date="2017" name="G3 (Bethesda)">
        <title>First Draft Genome Sequence of the Pathogenic Fungus Lomentospora prolificans (Formerly Scedosporium prolificans).</title>
        <authorList>
            <person name="Luo R."/>
            <person name="Zimin A."/>
            <person name="Workman R."/>
            <person name="Fan Y."/>
            <person name="Pertea G."/>
            <person name="Grossman N."/>
            <person name="Wear M.P."/>
            <person name="Jia B."/>
            <person name="Miller H."/>
            <person name="Casadevall A."/>
            <person name="Timp W."/>
            <person name="Zhang S.X."/>
            <person name="Salzberg S.L."/>
        </authorList>
    </citation>
    <scope>NUCLEOTIDE SEQUENCE [LARGE SCALE GENOMIC DNA]</scope>
    <source>
        <strain evidence="3 4">JHH-5317</strain>
    </source>
</reference>
<comment type="caution">
    <text evidence="3">The sequence shown here is derived from an EMBL/GenBank/DDBJ whole genome shotgun (WGS) entry which is preliminary data.</text>
</comment>
<dbReference type="InterPro" id="IPR019405">
    <property type="entry name" value="Lactonase_7-beta_prop"/>
</dbReference>
<evidence type="ECO:0008006" key="5">
    <source>
        <dbReference type="Google" id="ProtNLM"/>
    </source>
</evidence>
<feature type="signal peptide" evidence="2">
    <location>
        <begin position="1"/>
        <end position="20"/>
    </location>
</feature>
<dbReference type="Proteomes" id="UP000233524">
    <property type="component" value="Unassembled WGS sequence"/>
</dbReference>
<dbReference type="InParanoid" id="A0A2N3NCW8"/>
<dbReference type="Gene3D" id="2.130.10.10">
    <property type="entry name" value="YVTN repeat-like/Quinoprotein amine dehydrogenase"/>
    <property type="match status" value="1"/>
</dbReference>
<keyword evidence="2" id="KW-0732">Signal</keyword>
<sequence length="392" mass="41567">MKALPILLSGLAAAAPSITGSFQRRQDTSTRTLLLGAPGQILATQFNGAEFSVVAKDEQTGTGPSWMLFKSPELFYAVNENSDKLRLFSFDAQASALKQLSEVTSSSGVVHLEFNRDKTRMVGAAYGNGTIDIWDTSAQDGSPTLIKTLKSEGELGPDQLGAHPHQAVLDPTGQFFIVNDLGTDSLIVIDTKDDAYTINNNFVVESGCGPRHGVFRGPQGEAATHYTVVCERTNKLLTYKLTYSDNTIDFSDLRSVSTFGDAFPPKNATTAAAGEVVLSSDGKDLYVSNRLTGNDTDSISHFRASSKGCLTFKTQVSSGGVLPRMISLSNDGPQNTLFAANQKGPNGLVAFRRDSSGILLPVPVAVAGLETFAEAGSDLGPQFVLEVPAASS</sequence>
<dbReference type="InterPro" id="IPR050282">
    <property type="entry name" value="Cycloisomerase_2"/>
</dbReference>
<keyword evidence="4" id="KW-1185">Reference proteome</keyword>
<name>A0A2N3NCW8_9PEZI</name>